<dbReference type="InterPro" id="IPR054211">
    <property type="entry name" value="DUF6918"/>
</dbReference>
<accession>A0A7T4EGD8</accession>
<reference evidence="1 2" key="1">
    <citation type="submission" date="2020-12" db="EMBL/GenBank/DDBJ databases">
        <title>FDA dAtabase for Regulatory Grade micrObial Sequences (FDA-ARGOS): Supporting development and validation of Infectious Disease Dx tests.</title>
        <authorList>
            <person name="Sproer C."/>
            <person name="Gronow S."/>
            <person name="Severitt S."/>
            <person name="Schroder I."/>
            <person name="Tallon L."/>
            <person name="Sadzewicz L."/>
            <person name="Zhao X."/>
            <person name="Boylan J."/>
            <person name="Ott S."/>
            <person name="Bowen H."/>
            <person name="Vavikolanu K."/>
            <person name="Mehta A."/>
            <person name="Aluvathingal J."/>
            <person name="Nadendla S."/>
            <person name="Lowell S."/>
            <person name="Myers T."/>
            <person name="Yan Y."/>
            <person name="Sichtig H."/>
        </authorList>
    </citation>
    <scope>NUCLEOTIDE SEQUENCE [LARGE SCALE GENOMIC DNA]</scope>
    <source>
        <strain evidence="1 2">FDAARGOS_1053</strain>
    </source>
</reference>
<dbReference type="RefSeq" id="WP_084037317.1">
    <property type="nucleotide sequence ID" value="NZ_CP066007.1"/>
</dbReference>
<organism evidence="1 2">
    <name type="scientific">Corynebacterium glucuronolyticum</name>
    <dbReference type="NCBI Taxonomy" id="39791"/>
    <lineage>
        <taxon>Bacteria</taxon>
        <taxon>Bacillati</taxon>
        <taxon>Actinomycetota</taxon>
        <taxon>Actinomycetes</taxon>
        <taxon>Mycobacteriales</taxon>
        <taxon>Corynebacteriaceae</taxon>
        <taxon>Corynebacterium</taxon>
    </lineage>
</organism>
<dbReference type="GeneID" id="92758796"/>
<dbReference type="Pfam" id="PF21893">
    <property type="entry name" value="DUF6918"/>
    <property type="match status" value="1"/>
</dbReference>
<dbReference type="EMBL" id="CP066007">
    <property type="protein sequence ID" value="QQB46838.1"/>
    <property type="molecule type" value="Genomic_DNA"/>
</dbReference>
<protein>
    <submittedName>
        <fullName evidence="1">Uncharacterized protein</fullName>
    </submittedName>
</protein>
<proteinExistence type="predicted"/>
<dbReference type="AlphaFoldDB" id="A0A7T4EGD8"/>
<sequence>MKNTLLGPQRPAVVTALSDLAVSTIDSTGGITGMALKGLLKAAQSARDDVVPTAIDAVLPDLANALEPYWDTYSAGVAVDSFGAYLDENHDAVAGELARIADGFVENRDLGGLKKLYTSARNKGISVLEQHLGALGDVLEGFM</sequence>
<evidence type="ECO:0000313" key="2">
    <source>
        <dbReference type="Proteomes" id="UP000596145"/>
    </source>
</evidence>
<dbReference type="OrthoDB" id="530636at2"/>
<evidence type="ECO:0000313" key="1">
    <source>
        <dbReference type="EMBL" id="QQB46838.1"/>
    </source>
</evidence>
<gene>
    <name evidence="1" type="ORF">I6I10_02605</name>
</gene>
<name>A0A7T4EGD8_9CORY</name>
<dbReference type="Proteomes" id="UP000596145">
    <property type="component" value="Chromosome"/>
</dbReference>